<dbReference type="EMBL" id="IACI01012400">
    <property type="protein sequence ID" value="LAA20369.1"/>
    <property type="molecule type" value="Transcribed_RNA"/>
</dbReference>
<dbReference type="Pfam" id="PF13012">
    <property type="entry name" value="MitMem_reg"/>
    <property type="match status" value="1"/>
</dbReference>
<dbReference type="GO" id="GO:0000502">
    <property type="term" value="C:proteasome complex"/>
    <property type="evidence" value="ECO:0007669"/>
    <property type="project" value="TreeGrafter"/>
</dbReference>
<evidence type="ECO:0000259" key="2">
    <source>
        <dbReference type="Pfam" id="PF13012"/>
    </source>
</evidence>
<dbReference type="AlphaFoldDB" id="A0A2H6N1U1"/>
<dbReference type="GO" id="GO:0043161">
    <property type="term" value="P:proteasome-mediated ubiquitin-dependent protein catabolic process"/>
    <property type="evidence" value="ECO:0007669"/>
    <property type="project" value="TreeGrafter"/>
</dbReference>
<organism evidence="3">
    <name type="scientific">Micrurus carvalhoi</name>
    <dbReference type="NCBI Taxonomy" id="3147026"/>
    <lineage>
        <taxon>Eukaryota</taxon>
        <taxon>Metazoa</taxon>
        <taxon>Chordata</taxon>
        <taxon>Craniata</taxon>
        <taxon>Vertebrata</taxon>
        <taxon>Euteleostomi</taxon>
        <taxon>Lepidosauria</taxon>
        <taxon>Squamata</taxon>
        <taxon>Bifurcata</taxon>
        <taxon>Unidentata</taxon>
        <taxon>Episquamata</taxon>
        <taxon>Toxicofera</taxon>
        <taxon>Serpentes</taxon>
        <taxon>Colubroidea</taxon>
        <taxon>Elapidae</taxon>
        <taxon>Elapinae</taxon>
        <taxon>Micrurus</taxon>
    </lineage>
</organism>
<dbReference type="PANTHER" id="PTHR10540">
    <property type="entry name" value="EUKARYOTIC TRANSLATION INITIATION FACTOR 3 SUBUNIT F-RELATED"/>
    <property type="match status" value="1"/>
</dbReference>
<dbReference type="PANTHER" id="PTHR10540:SF7">
    <property type="entry name" value="26S PROTEASOME NON-ATPASE REGULATORY SUBUNIT 7"/>
    <property type="match status" value="1"/>
</dbReference>
<name>A0A2H6N1U1_9SAUR</name>
<sequence length="122" mass="14316">MNSKLLDIRSYLEKVAVGKLPINHQIIYQLQDVFNLLPDVNLQEFVKAFYLKTNDQMVVVYLASLIRSVVALHNLINNKIANRDAEKKEGQEKEESKKERKDDKEKEKEKSEAKKEEKKEKK</sequence>
<evidence type="ECO:0000313" key="3">
    <source>
        <dbReference type="EMBL" id="LAA20369.1"/>
    </source>
</evidence>
<reference evidence="3" key="1">
    <citation type="submission" date="2017-07" db="EMBL/GenBank/DDBJ databases">
        <authorList>
            <person name="Mikheyev A."/>
            <person name="Grau M."/>
        </authorList>
    </citation>
    <scope>NUCLEOTIDE SEQUENCE</scope>
    <source>
        <tissue evidence="3">Venom_gland</tissue>
    </source>
</reference>
<accession>A0A2H6N1U1</accession>
<reference evidence="3" key="2">
    <citation type="submission" date="2017-12" db="EMBL/GenBank/DDBJ databases">
        <title>Coralsnake Venomics: Analyses of Venom Gland Transcriptomes and Proteomes of Six Brazilian Taxa.</title>
        <authorList>
            <person name="Aird S.D."/>
            <person name="Jorge da Silva N."/>
            <person name="Qiu L."/>
            <person name="Villar-Briones A."/>
            <person name="Aparecida-Saddi V."/>
            <person name="Campos-Telles M.P."/>
            <person name="Grau M."/>
            <person name="Mikheyev A.S."/>
        </authorList>
    </citation>
    <scope>NUCLEOTIDE SEQUENCE</scope>
    <source>
        <tissue evidence="3">Venom_gland</tissue>
    </source>
</reference>
<dbReference type="InterPro" id="IPR024969">
    <property type="entry name" value="EIF3F/CSN6-like_C"/>
</dbReference>
<feature type="region of interest" description="Disordered" evidence="1">
    <location>
        <begin position="81"/>
        <end position="122"/>
    </location>
</feature>
<feature type="domain" description="EIF3F/CSN6-like C-terminal" evidence="2">
    <location>
        <begin position="1"/>
        <end position="77"/>
    </location>
</feature>
<proteinExistence type="predicted"/>
<protein>
    <recommendedName>
        <fullName evidence="2">EIF3F/CSN6-like C-terminal domain-containing protein</fullName>
    </recommendedName>
</protein>
<evidence type="ECO:0000256" key="1">
    <source>
        <dbReference type="SAM" id="MobiDB-lite"/>
    </source>
</evidence>